<evidence type="ECO:0000256" key="1">
    <source>
        <dbReference type="ARBA" id="ARBA00022491"/>
    </source>
</evidence>
<dbReference type="InterPro" id="IPR014036">
    <property type="entry name" value="DeoR-like_C"/>
</dbReference>
<name>A0ABX5MEZ5_9BURK</name>
<sequence length="294" mass="32094">MGEASEAPCVTDRAGAARPVAARPRNTIRRPFQISTRAARPTQMLAEQRHQYILTQVNRNGALSVADLVRELRVSRETIRRDLNTLAGRGLLVTTHGGALSSDRSEPDLDVREAANASAKRAIGERAAEFVPDGASVIIDSGSTTHALARALTDRHRLTVYTNDWRIALLLGRRNENRVTLLGGELSDHEEATFGLDTVQQLSQYHADYAFVGAGGITADGWLTDYSRMVSEVRSRMLLAAACAIVVADHSKFGRMTPVRINGFERARYVITELAPDKTVARAIEARGPELVIA</sequence>
<keyword evidence="1" id="KW-0678">Repressor</keyword>
<feature type="domain" description="HTH deoR-type" evidence="5">
    <location>
        <begin position="46"/>
        <end position="101"/>
    </location>
</feature>
<dbReference type="InterPro" id="IPR036390">
    <property type="entry name" value="WH_DNA-bd_sf"/>
</dbReference>
<dbReference type="PANTHER" id="PTHR30363:SF4">
    <property type="entry name" value="GLYCEROL-3-PHOSPHATE REGULON REPRESSOR"/>
    <property type="match status" value="1"/>
</dbReference>
<organism evidence="6 7">
    <name type="scientific">Paraburkholderia tropica</name>
    <dbReference type="NCBI Taxonomy" id="92647"/>
    <lineage>
        <taxon>Bacteria</taxon>
        <taxon>Pseudomonadati</taxon>
        <taxon>Pseudomonadota</taxon>
        <taxon>Betaproteobacteria</taxon>
        <taxon>Burkholderiales</taxon>
        <taxon>Burkholderiaceae</taxon>
        <taxon>Paraburkholderia</taxon>
    </lineage>
</organism>
<evidence type="ECO:0000313" key="6">
    <source>
        <dbReference type="EMBL" id="PXX04402.1"/>
    </source>
</evidence>
<dbReference type="InterPro" id="IPR001034">
    <property type="entry name" value="DeoR_HTH"/>
</dbReference>
<dbReference type="PRINTS" id="PR00037">
    <property type="entry name" value="HTHLACR"/>
</dbReference>
<evidence type="ECO:0000259" key="5">
    <source>
        <dbReference type="PROSITE" id="PS51000"/>
    </source>
</evidence>
<protein>
    <submittedName>
        <fullName evidence="6">DeoR family transcriptional regulator</fullName>
    </submittedName>
</protein>
<dbReference type="Gene3D" id="1.10.10.10">
    <property type="entry name" value="Winged helix-like DNA-binding domain superfamily/Winged helix DNA-binding domain"/>
    <property type="match status" value="1"/>
</dbReference>
<dbReference type="SUPFAM" id="SSF100950">
    <property type="entry name" value="NagB/RpiA/CoA transferase-like"/>
    <property type="match status" value="1"/>
</dbReference>
<evidence type="ECO:0000256" key="2">
    <source>
        <dbReference type="ARBA" id="ARBA00023015"/>
    </source>
</evidence>
<reference evidence="6 7" key="1">
    <citation type="submission" date="2018-05" db="EMBL/GenBank/DDBJ databases">
        <title>Genomic Encyclopedia of Type Strains, Phase IV (KMG-V): Genome sequencing to study the core and pangenomes of soil and plant-associated prokaryotes.</title>
        <authorList>
            <person name="Whitman W."/>
        </authorList>
    </citation>
    <scope>NUCLEOTIDE SEQUENCE [LARGE SCALE GENOMIC DNA]</scope>
    <source>
        <strain evidence="6 7">SIr-6563</strain>
    </source>
</reference>
<dbReference type="SUPFAM" id="SSF46785">
    <property type="entry name" value="Winged helix' DNA-binding domain"/>
    <property type="match status" value="1"/>
</dbReference>
<dbReference type="InterPro" id="IPR050313">
    <property type="entry name" value="Carb_Metab_HTH_regulators"/>
</dbReference>
<dbReference type="SMART" id="SM00420">
    <property type="entry name" value="HTH_DEOR"/>
    <property type="match status" value="1"/>
</dbReference>
<dbReference type="PANTHER" id="PTHR30363">
    <property type="entry name" value="HTH-TYPE TRANSCRIPTIONAL REGULATOR SRLR-RELATED"/>
    <property type="match status" value="1"/>
</dbReference>
<evidence type="ECO:0000256" key="4">
    <source>
        <dbReference type="ARBA" id="ARBA00023163"/>
    </source>
</evidence>
<keyword evidence="4" id="KW-0804">Transcription</keyword>
<proteinExistence type="predicted"/>
<keyword evidence="2" id="KW-0805">Transcription regulation</keyword>
<dbReference type="InterPro" id="IPR037171">
    <property type="entry name" value="NagB/RpiA_transferase-like"/>
</dbReference>
<dbReference type="EMBL" id="QJJV01000045">
    <property type="protein sequence ID" value="PXX04402.1"/>
    <property type="molecule type" value="Genomic_DNA"/>
</dbReference>
<keyword evidence="7" id="KW-1185">Reference proteome</keyword>
<dbReference type="Pfam" id="PF08220">
    <property type="entry name" value="HTH_DeoR"/>
    <property type="match status" value="1"/>
</dbReference>
<dbReference type="InterPro" id="IPR036388">
    <property type="entry name" value="WH-like_DNA-bd_sf"/>
</dbReference>
<dbReference type="PROSITE" id="PS51000">
    <property type="entry name" value="HTH_DEOR_2"/>
    <property type="match status" value="1"/>
</dbReference>
<evidence type="ECO:0000313" key="7">
    <source>
        <dbReference type="Proteomes" id="UP000247515"/>
    </source>
</evidence>
<keyword evidence="3" id="KW-0238">DNA-binding</keyword>
<dbReference type="InterPro" id="IPR018356">
    <property type="entry name" value="Tscrpt_reg_HTH_DeoR_CS"/>
</dbReference>
<dbReference type="PROSITE" id="PS00894">
    <property type="entry name" value="HTH_DEOR_1"/>
    <property type="match status" value="1"/>
</dbReference>
<comment type="caution">
    <text evidence="6">The sequence shown here is derived from an EMBL/GenBank/DDBJ whole genome shotgun (WGS) entry which is preliminary data.</text>
</comment>
<dbReference type="SMART" id="SM01134">
    <property type="entry name" value="DeoRC"/>
    <property type="match status" value="1"/>
</dbReference>
<dbReference type="Gene3D" id="3.40.50.1360">
    <property type="match status" value="1"/>
</dbReference>
<dbReference type="Pfam" id="PF00455">
    <property type="entry name" value="DeoRC"/>
    <property type="match status" value="1"/>
</dbReference>
<evidence type="ECO:0000256" key="3">
    <source>
        <dbReference type="ARBA" id="ARBA00023125"/>
    </source>
</evidence>
<dbReference type="Proteomes" id="UP000247515">
    <property type="component" value="Unassembled WGS sequence"/>
</dbReference>
<accession>A0ABX5MEZ5</accession>
<gene>
    <name evidence="6" type="ORF">C7400_14527</name>
</gene>